<feature type="domain" description="LYR motif-containing protein Cup1-like N-terminal" evidence="2">
    <location>
        <begin position="17"/>
        <end position="98"/>
    </location>
</feature>
<accession>A0A8H4Q3D9</accession>
<dbReference type="InterPro" id="IPR046896">
    <property type="entry name" value="Cup1-like_N"/>
</dbReference>
<name>A0A8H4Q3D9_9HYPO</name>
<comment type="caution">
    <text evidence="3">The sequence shown here is derived from an EMBL/GenBank/DDBJ whole genome shotgun (WGS) entry which is preliminary data.</text>
</comment>
<dbReference type="AlphaFoldDB" id="A0A8H4Q3D9"/>
<evidence type="ECO:0000259" key="2">
    <source>
        <dbReference type="Pfam" id="PF20263"/>
    </source>
</evidence>
<sequence>MPVPWSPLPASLPPLSLYRHILREVSYLPPSFRANIADTIRRRFHENRAHGPLVDTRLARGRKVLRSLRAANSGDMNVMSKLVYLGFGRIGFTRRRLLSEFVKHQGPSDSKTLDALLDKGESPESEAQETVERKRKPKNDFFVRWDQPKLFQLLRSQRQQQGSAKLATSWPVAHLKSVNQDHFVPEKTIWGKPPSEILLRAKRAKWWKLTAAKMLPPLGRGEWELLKELSEGAQDSEQWAVPQRRRVARAVQSSDVGRRWDWQAHASTTVDRIEKPKSLYNQRRFGQRHTGPYELRQRKDKISARWYRRHYIRTWLATPMMSQNANTLRYSISWGKVGSRVPSPTRTQLEIFEGVVDAKGQPT</sequence>
<gene>
    <name evidence="3" type="ORF">GQ602_005520</name>
</gene>
<protein>
    <submittedName>
        <fullName evidence="3">Complex 1 protein (LYR family) domain-containing protein</fullName>
    </submittedName>
</protein>
<evidence type="ECO:0000256" key="1">
    <source>
        <dbReference type="SAM" id="MobiDB-lite"/>
    </source>
</evidence>
<dbReference type="Proteomes" id="UP000562929">
    <property type="component" value="Unassembled WGS sequence"/>
</dbReference>
<keyword evidence="4" id="KW-1185">Reference proteome</keyword>
<evidence type="ECO:0000313" key="3">
    <source>
        <dbReference type="EMBL" id="KAF4584147.1"/>
    </source>
</evidence>
<evidence type="ECO:0000313" key="4">
    <source>
        <dbReference type="Proteomes" id="UP000562929"/>
    </source>
</evidence>
<dbReference type="CDD" id="cd20273">
    <property type="entry name" value="Complex1_LYR_unchar"/>
    <property type="match status" value="1"/>
</dbReference>
<reference evidence="3 4" key="1">
    <citation type="journal article" date="2020" name="G3 (Bethesda)">
        <title>Genetic Underpinnings of Host Manipulation by Ophiocordyceps as Revealed by Comparative Transcriptomics.</title>
        <authorList>
            <person name="Will I."/>
            <person name="Das B."/>
            <person name="Trinh T."/>
            <person name="Brachmann A."/>
            <person name="Ohm R.A."/>
            <person name="de Bekker C."/>
        </authorList>
    </citation>
    <scope>NUCLEOTIDE SEQUENCE [LARGE SCALE GENOMIC DNA]</scope>
    <source>
        <strain evidence="3 4">EC05</strain>
    </source>
</reference>
<feature type="region of interest" description="Disordered" evidence="1">
    <location>
        <begin position="105"/>
        <end position="134"/>
    </location>
</feature>
<organism evidence="3 4">
    <name type="scientific">Ophiocordyceps camponoti-floridani</name>
    <dbReference type="NCBI Taxonomy" id="2030778"/>
    <lineage>
        <taxon>Eukaryota</taxon>
        <taxon>Fungi</taxon>
        <taxon>Dikarya</taxon>
        <taxon>Ascomycota</taxon>
        <taxon>Pezizomycotina</taxon>
        <taxon>Sordariomycetes</taxon>
        <taxon>Hypocreomycetidae</taxon>
        <taxon>Hypocreales</taxon>
        <taxon>Ophiocordycipitaceae</taxon>
        <taxon>Ophiocordyceps</taxon>
    </lineage>
</organism>
<dbReference type="EMBL" id="JAACLJ010000006">
    <property type="protein sequence ID" value="KAF4584147.1"/>
    <property type="molecule type" value="Genomic_DNA"/>
</dbReference>
<dbReference type="Pfam" id="PF20263">
    <property type="entry name" value="LYRM2-like"/>
    <property type="match status" value="1"/>
</dbReference>
<dbReference type="OrthoDB" id="5521299at2759"/>
<proteinExistence type="predicted"/>